<evidence type="ECO:0000256" key="2">
    <source>
        <dbReference type="SAM" id="MobiDB-lite"/>
    </source>
</evidence>
<gene>
    <name evidence="4" type="ORF">WOLCODRAFT_145976</name>
</gene>
<name>A0A2H3JAP2_WOLCO</name>
<dbReference type="Proteomes" id="UP000218811">
    <property type="component" value="Unassembled WGS sequence"/>
</dbReference>
<dbReference type="PROSITE" id="PS50966">
    <property type="entry name" value="ZF_SWIM"/>
    <property type="match status" value="1"/>
</dbReference>
<evidence type="ECO:0000313" key="5">
    <source>
        <dbReference type="Proteomes" id="UP000218811"/>
    </source>
</evidence>
<dbReference type="STRING" id="742152.A0A2H3JAP2"/>
<dbReference type="Pfam" id="PF04434">
    <property type="entry name" value="SWIM"/>
    <property type="match status" value="1"/>
</dbReference>
<dbReference type="InterPro" id="IPR007527">
    <property type="entry name" value="Znf_SWIM"/>
</dbReference>
<dbReference type="AlphaFoldDB" id="A0A2H3JAP2"/>
<evidence type="ECO:0000259" key="3">
    <source>
        <dbReference type="PROSITE" id="PS50966"/>
    </source>
</evidence>
<feature type="region of interest" description="Disordered" evidence="2">
    <location>
        <begin position="119"/>
        <end position="144"/>
    </location>
</feature>
<keyword evidence="1" id="KW-0479">Metal-binding</keyword>
<proteinExistence type="predicted"/>
<feature type="compositionally biased region" description="Low complexity" evidence="2">
    <location>
        <begin position="131"/>
        <end position="142"/>
    </location>
</feature>
<dbReference type="GO" id="GO:0008270">
    <property type="term" value="F:zinc ion binding"/>
    <property type="evidence" value="ECO:0007669"/>
    <property type="project" value="UniProtKB-KW"/>
</dbReference>
<dbReference type="OMA" id="INSHFEM"/>
<feature type="domain" description="SWIM-type" evidence="3">
    <location>
        <begin position="640"/>
        <end position="675"/>
    </location>
</feature>
<dbReference type="EMBL" id="KB467854">
    <property type="protein sequence ID" value="PCH35819.1"/>
    <property type="molecule type" value="Genomic_DNA"/>
</dbReference>
<keyword evidence="1" id="KW-0863">Zinc-finger</keyword>
<accession>A0A2H3JAP2</accession>
<sequence>MPKLLHLCAAEPDGQTLDGKITTIPEGSTPQTSVEPQPQGRRAKVNIGALYCNKDQNDALRALYEQQQHFTAMYTPSPESQQQAVSLLNEWRLDEVSSEMLERKWKVVWSQTVCGYDTQARQKREKPHNPTDTTTSTSTSASKPEWSRRAAYEFVECLAHIDITRVRGAGTISRIMGYPHHNDACNKTLMTRFPLIPLHPHVIEVALNQLLQGQRLTTIQHRNLNMLKSQSYRGQHDVDPRRANFRYEILPADFSGLYRQHLRSAFAIDIKVAPELNVDNWLDPTSPHYKPKLHEAVFHYQGRADQGDRFELCFSTPEMAAAAWKFIHGKQLVLDGTFGISTSRLLLWISMGIDNSGHGIPVALFLFSAPTGNRATHAGYDTRILVKLLGAWKKSLGSNAQDEEFEPTAALTDTDTKERGALLNIWPRIILLLCRFHVRQCWTNKRTSLLGKQANIWSTDVQKRLLSLETALLQTTNHPLALSLVGGVKRDLEAMARDSGGQKASRAGLSFICYLEDNWMMPELWYSWSQKGRNDAALRMQHRMLNGFYMWRNDRFLSASGGIQIPYLPSPNKSSHAEPQSLALHTLRVWYEPDLRRDASAQALFDSQFIQPVQSHCPYELWATCFTTQSVAGDPNRARYWLTAHPSGTATCTCPDWLFRGGACKHLRAFRMVITAWMTNGQLPHSFRFPVTAAEAEQIENENRRWYGPNYDMLVTKPISEPYKLPEPPARAADANTGSSGALPPRNVEAIPIEHELDIPVLVERTGSPAQELHTVDPISDKADDGEIYISNEPMPLASLPSPDPTDSIATTTATAVTFQRQRRIEHDVEKILPVLHGILSHVQDINSHFEMTANLSEFRDTIASLSDILGRASDQVGQDNQYITSPAVPNGE</sequence>
<protein>
    <recommendedName>
        <fullName evidence="3">SWIM-type domain-containing protein</fullName>
    </recommendedName>
</protein>
<evidence type="ECO:0000313" key="4">
    <source>
        <dbReference type="EMBL" id="PCH35819.1"/>
    </source>
</evidence>
<organism evidence="4 5">
    <name type="scientific">Wolfiporia cocos (strain MD-104)</name>
    <name type="common">Brown rot fungus</name>
    <dbReference type="NCBI Taxonomy" id="742152"/>
    <lineage>
        <taxon>Eukaryota</taxon>
        <taxon>Fungi</taxon>
        <taxon>Dikarya</taxon>
        <taxon>Basidiomycota</taxon>
        <taxon>Agaricomycotina</taxon>
        <taxon>Agaricomycetes</taxon>
        <taxon>Polyporales</taxon>
        <taxon>Phaeolaceae</taxon>
        <taxon>Wolfiporia</taxon>
    </lineage>
</organism>
<dbReference type="OrthoDB" id="2422225at2759"/>
<keyword evidence="5" id="KW-1185">Reference proteome</keyword>
<keyword evidence="1" id="KW-0862">Zinc</keyword>
<evidence type="ECO:0000256" key="1">
    <source>
        <dbReference type="PROSITE-ProRule" id="PRU00325"/>
    </source>
</evidence>
<reference evidence="4 5" key="1">
    <citation type="journal article" date="2012" name="Science">
        <title>The Paleozoic origin of enzymatic lignin decomposition reconstructed from 31 fungal genomes.</title>
        <authorList>
            <person name="Floudas D."/>
            <person name="Binder M."/>
            <person name="Riley R."/>
            <person name="Barry K."/>
            <person name="Blanchette R.A."/>
            <person name="Henrissat B."/>
            <person name="Martinez A.T."/>
            <person name="Otillar R."/>
            <person name="Spatafora J.W."/>
            <person name="Yadav J.S."/>
            <person name="Aerts A."/>
            <person name="Benoit I."/>
            <person name="Boyd A."/>
            <person name="Carlson A."/>
            <person name="Copeland A."/>
            <person name="Coutinho P.M."/>
            <person name="de Vries R.P."/>
            <person name="Ferreira P."/>
            <person name="Findley K."/>
            <person name="Foster B."/>
            <person name="Gaskell J."/>
            <person name="Glotzer D."/>
            <person name="Gorecki P."/>
            <person name="Heitman J."/>
            <person name="Hesse C."/>
            <person name="Hori C."/>
            <person name="Igarashi K."/>
            <person name="Jurgens J.A."/>
            <person name="Kallen N."/>
            <person name="Kersten P."/>
            <person name="Kohler A."/>
            <person name="Kuees U."/>
            <person name="Kumar T.K.A."/>
            <person name="Kuo A."/>
            <person name="LaButti K."/>
            <person name="Larrondo L.F."/>
            <person name="Lindquist E."/>
            <person name="Ling A."/>
            <person name="Lombard V."/>
            <person name="Lucas S."/>
            <person name="Lundell T."/>
            <person name="Martin R."/>
            <person name="McLaughlin D.J."/>
            <person name="Morgenstern I."/>
            <person name="Morin E."/>
            <person name="Murat C."/>
            <person name="Nagy L.G."/>
            <person name="Nolan M."/>
            <person name="Ohm R.A."/>
            <person name="Patyshakuliyeva A."/>
            <person name="Rokas A."/>
            <person name="Ruiz-Duenas F.J."/>
            <person name="Sabat G."/>
            <person name="Salamov A."/>
            <person name="Samejima M."/>
            <person name="Schmutz J."/>
            <person name="Slot J.C."/>
            <person name="St John F."/>
            <person name="Stenlid J."/>
            <person name="Sun H."/>
            <person name="Sun S."/>
            <person name="Syed K."/>
            <person name="Tsang A."/>
            <person name="Wiebenga A."/>
            <person name="Young D."/>
            <person name="Pisabarro A."/>
            <person name="Eastwood D.C."/>
            <person name="Martin F."/>
            <person name="Cullen D."/>
            <person name="Grigoriev I.V."/>
            <person name="Hibbett D.S."/>
        </authorList>
    </citation>
    <scope>NUCLEOTIDE SEQUENCE [LARGE SCALE GENOMIC DNA]</scope>
    <source>
        <strain evidence="4 5">MD-104</strain>
    </source>
</reference>